<dbReference type="InterPro" id="IPR027843">
    <property type="entry name" value="DUF4440"/>
</dbReference>
<protein>
    <submittedName>
        <fullName evidence="3">Nuclear transport factor 2 family protein</fullName>
    </submittedName>
</protein>
<reference evidence="4" key="1">
    <citation type="submission" date="2018-07" db="EMBL/GenBank/DDBJ databases">
        <title>Genome sequence of Erythrobacter strain YH-07, an antagonistic bacterium isolated from Yellow Sea.</title>
        <authorList>
            <person name="Tang T."/>
            <person name="Liu Q."/>
            <person name="Sun X."/>
        </authorList>
    </citation>
    <scope>NUCLEOTIDE SEQUENCE [LARGE SCALE GENOMIC DNA]</scope>
    <source>
        <strain evidence="4">YH-07</strain>
    </source>
</reference>
<dbReference type="EMBL" id="CP031357">
    <property type="protein sequence ID" value="AXK41068.1"/>
    <property type="molecule type" value="Genomic_DNA"/>
</dbReference>
<dbReference type="AlphaFoldDB" id="A0A345YAW6"/>
<dbReference type="Pfam" id="PF14534">
    <property type="entry name" value="DUF4440"/>
    <property type="match status" value="1"/>
</dbReference>
<evidence type="ECO:0000256" key="1">
    <source>
        <dbReference type="SAM" id="MobiDB-lite"/>
    </source>
</evidence>
<proteinExistence type="predicted"/>
<organism evidence="3 4">
    <name type="scientific">Erythrobacter aureus</name>
    <dbReference type="NCBI Taxonomy" id="2182384"/>
    <lineage>
        <taxon>Bacteria</taxon>
        <taxon>Pseudomonadati</taxon>
        <taxon>Pseudomonadota</taxon>
        <taxon>Alphaproteobacteria</taxon>
        <taxon>Sphingomonadales</taxon>
        <taxon>Erythrobacteraceae</taxon>
        <taxon>Erythrobacter/Porphyrobacter group</taxon>
        <taxon>Erythrobacter</taxon>
    </lineage>
</organism>
<dbReference type="SUPFAM" id="SSF54427">
    <property type="entry name" value="NTF2-like"/>
    <property type="match status" value="1"/>
</dbReference>
<evidence type="ECO:0000313" key="4">
    <source>
        <dbReference type="Proteomes" id="UP000254508"/>
    </source>
</evidence>
<dbReference type="Gene3D" id="3.10.450.50">
    <property type="match status" value="1"/>
</dbReference>
<dbReference type="OrthoDB" id="7411125at2"/>
<dbReference type="KEGG" id="err:DVR09_00855"/>
<evidence type="ECO:0000259" key="2">
    <source>
        <dbReference type="Pfam" id="PF14534"/>
    </source>
</evidence>
<dbReference type="InterPro" id="IPR032710">
    <property type="entry name" value="NTF2-like_dom_sf"/>
</dbReference>
<accession>A0A345YAW6</accession>
<sequence length="175" mass="18853">MGVVSMFRVLAAIAVLGLVGCSSPSTDPPARSEPSARASMTAGDREALRALDQSYGKAWREKGAKAQSEALLALFAPDAVVYPGDGAPPISGIEALHGFWFPDGPPSTEVEYFERHADAIEGSPALAAISGRSEIAFTYDGTRSVQEGHYIIHARPDEAGYWKIERMMWNSRQVE</sequence>
<feature type="domain" description="DUF4440" evidence="2">
    <location>
        <begin position="48"/>
        <end position="164"/>
    </location>
</feature>
<evidence type="ECO:0000313" key="3">
    <source>
        <dbReference type="EMBL" id="AXK41068.1"/>
    </source>
</evidence>
<dbReference type="Proteomes" id="UP000254508">
    <property type="component" value="Chromosome"/>
</dbReference>
<gene>
    <name evidence="3" type="ORF">DVR09_00855</name>
</gene>
<feature type="region of interest" description="Disordered" evidence="1">
    <location>
        <begin position="23"/>
        <end position="42"/>
    </location>
</feature>
<keyword evidence="4" id="KW-1185">Reference proteome</keyword>
<dbReference type="CDD" id="cd00531">
    <property type="entry name" value="NTF2_like"/>
    <property type="match status" value="1"/>
</dbReference>
<name>A0A345YAW6_9SPHN</name>